<dbReference type="Proteomes" id="UP000479000">
    <property type="component" value="Unassembled WGS sequence"/>
</dbReference>
<gene>
    <name evidence="9" type="ORF">NTEN_LOCUS21781</name>
</gene>
<comment type="similarity">
    <text evidence="2 7">Belongs to the COA3 family.</text>
</comment>
<protein>
    <recommendedName>
        <fullName evidence="7">Cytochrome c oxidase assembly factor 3</fullName>
    </recommendedName>
</protein>
<evidence type="ECO:0000259" key="8">
    <source>
        <dbReference type="Pfam" id="PF09813"/>
    </source>
</evidence>
<feature type="domain" description="Cytochrome c oxidase assembly factor 3 mitochondrial coiled-coil" evidence="8">
    <location>
        <begin position="32"/>
        <end position="80"/>
    </location>
</feature>
<evidence type="ECO:0000313" key="9">
    <source>
        <dbReference type="EMBL" id="CAB0017853.1"/>
    </source>
</evidence>
<evidence type="ECO:0000256" key="4">
    <source>
        <dbReference type="ARBA" id="ARBA00022989"/>
    </source>
</evidence>
<dbReference type="OrthoDB" id="10018333at2759"/>
<feature type="transmembrane region" description="Helical" evidence="7">
    <location>
        <begin position="47"/>
        <end position="66"/>
    </location>
</feature>
<evidence type="ECO:0000313" key="10">
    <source>
        <dbReference type="Proteomes" id="UP000479000"/>
    </source>
</evidence>
<evidence type="ECO:0000256" key="2">
    <source>
        <dbReference type="ARBA" id="ARBA00007035"/>
    </source>
</evidence>
<reference evidence="9 10" key="1">
    <citation type="submission" date="2020-02" db="EMBL/GenBank/DDBJ databases">
        <authorList>
            <person name="Ferguson B K."/>
        </authorList>
    </citation>
    <scope>NUCLEOTIDE SEQUENCE [LARGE SCALE GENOMIC DNA]</scope>
</reference>
<dbReference type="GO" id="GO:0033617">
    <property type="term" value="P:mitochondrial respiratory chain complex IV assembly"/>
    <property type="evidence" value="ECO:0007669"/>
    <property type="project" value="UniProtKB-UniRule"/>
</dbReference>
<organism evidence="9 10">
    <name type="scientific">Nesidiocoris tenuis</name>
    <dbReference type="NCBI Taxonomy" id="355587"/>
    <lineage>
        <taxon>Eukaryota</taxon>
        <taxon>Metazoa</taxon>
        <taxon>Ecdysozoa</taxon>
        <taxon>Arthropoda</taxon>
        <taxon>Hexapoda</taxon>
        <taxon>Insecta</taxon>
        <taxon>Pterygota</taxon>
        <taxon>Neoptera</taxon>
        <taxon>Paraneoptera</taxon>
        <taxon>Hemiptera</taxon>
        <taxon>Heteroptera</taxon>
        <taxon>Panheteroptera</taxon>
        <taxon>Cimicomorpha</taxon>
        <taxon>Miridae</taxon>
        <taxon>Dicyphina</taxon>
        <taxon>Nesidiocoris</taxon>
    </lineage>
</organism>
<keyword evidence="7" id="KW-0999">Mitochondrion inner membrane</keyword>
<proteinExistence type="inferred from homology"/>
<accession>A0A6H5HIE4</accession>
<evidence type="ECO:0000256" key="3">
    <source>
        <dbReference type="ARBA" id="ARBA00022692"/>
    </source>
</evidence>
<dbReference type="EMBL" id="CADCXU010032012">
    <property type="protein sequence ID" value="CAB0017853.1"/>
    <property type="molecule type" value="Genomic_DNA"/>
</dbReference>
<sequence length="86" mass="9999">MADERMPKVDFSKEASLNKNILDFIKLAEQDNLRRVQKLQRIRRNNLVTAFALGGTVLAIYGYSFYAVKQESFLDDFEEPKIKDVQ</sequence>
<evidence type="ECO:0000256" key="1">
    <source>
        <dbReference type="ARBA" id="ARBA00004304"/>
    </source>
</evidence>
<comment type="function">
    <text evidence="7">Required for assembly of cytochrome c oxidase (complex IV).</text>
</comment>
<dbReference type="PANTHER" id="PTHR15642">
    <property type="entry name" value="CYTOCHROME C OXIDASE ASSEMBLY FACTOR 3, MITOCHONDRIAL"/>
    <property type="match status" value="1"/>
</dbReference>
<evidence type="ECO:0000256" key="6">
    <source>
        <dbReference type="ARBA" id="ARBA00023136"/>
    </source>
</evidence>
<evidence type="ECO:0000256" key="5">
    <source>
        <dbReference type="ARBA" id="ARBA00023128"/>
    </source>
</evidence>
<dbReference type="PANTHER" id="PTHR15642:SF3">
    <property type="entry name" value="CYTOCHROME C OXIDASE ASSEMBLY FACTOR 3 HOMOLOG, MITOCHONDRIAL"/>
    <property type="match status" value="1"/>
</dbReference>
<keyword evidence="5 7" id="KW-0496">Mitochondrion</keyword>
<dbReference type="InterPro" id="IPR041752">
    <property type="entry name" value="Coa3"/>
</dbReference>
<comment type="subunit">
    <text evidence="7">Component of 250-400 kDa complexes called cytochrome oxidase assembly intermediates or COA complexes.</text>
</comment>
<keyword evidence="6 7" id="KW-0472">Membrane</keyword>
<dbReference type="InterPro" id="IPR018628">
    <property type="entry name" value="Coa3_CC"/>
</dbReference>
<dbReference type="GO" id="GO:0005743">
    <property type="term" value="C:mitochondrial inner membrane"/>
    <property type="evidence" value="ECO:0007669"/>
    <property type="project" value="UniProtKB-UniRule"/>
</dbReference>
<name>A0A6H5HIE4_9HEMI</name>
<keyword evidence="3 7" id="KW-0812">Transmembrane</keyword>
<evidence type="ECO:0000256" key="7">
    <source>
        <dbReference type="RuleBase" id="RU367056"/>
    </source>
</evidence>
<keyword evidence="10" id="KW-1185">Reference proteome</keyword>
<comment type="subcellular location">
    <subcellularLocation>
        <location evidence="1">Mitochondrion membrane</location>
        <topology evidence="1">Single-pass membrane protein</topology>
    </subcellularLocation>
</comment>
<dbReference type="Pfam" id="PF09813">
    <property type="entry name" value="Coa3_cc"/>
    <property type="match status" value="1"/>
</dbReference>
<keyword evidence="4 7" id="KW-1133">Transmembrane helix</keyword>
<dbReference type="AlphaFoldDB" id="A0A6H5HIE4"/>